<dbReference type="EMBL" id="JRWM01000016">
    <property type="protein sequence ID" value="KHA60514.1"/>
    <property type="molecule type" value="Genomic_DNA"/>
</dbReference>
<feature type="transmembrane region" description="Helical" evidence="1">
    <location>
        <begin position="90"/>
        <end position="112"/>
    </location>
</feature>
<evidence type="ECO:0000313" key="3">
    <source>
        <dbReference type="EMBL" id="KHA60514.1"/>
    </source>
</evidence>
<protein>
    <recommendedName>
        <fullName evidence="2">Prepilin type IV endopeptidase peptidase domain-containing protein</fullName>
    </recommendedName>
</protein>
<evidence type="ECO:0000313" key="4">
    <source>
        <dbReference type="Proteomes" id="UP000030520"/>
    </source>
</evidence>
<dbReference type="InterPro" id="IPR000045">
    <property type="entry name" value="Prepilin_IV_endopep_pep"/>
</dbReference>
<feature type="transmembrane region" description="Helical" evidence="1">
    <location>
        <begin position="124"/>
        <end position="141"/>
    </location>
</feature>
<proteinExistence type="predicted"/>
<dbReference type="Proteomes" id="UP000030520">
    <property type="component" value="Unassembled WGS sequence"/>
</dbReference>
<evidence type="ECO:0000259" key="2">
    <source>
        <dbReference type="Pfam" id="PF01478"/>
    </source>
</evidence>
<dbReference type="Gene3D" id="1.20.120.1220">
    <property type="match status" value="1"/>
</dbReference>
<evidence type="ECO:0000256" key="1">
    <source>
        <dbReference type="SAM" id="Phobius"/>
    </source>
</evidence>
<gene>
    <name evidence="3" type="ORF">NL53_10600</name>
</gene>
<keyword evidence="1" id="KW-1133">Transmembrane helix</keyword>
<sequence>MVVLSWWLSLATICLYICWRDYKCRIISNASVFFLGALLTSSCFVHGSQIQILNTLVLLIPGLFLWKIGAFGAGDIKLICTFSLLIKPDLLFLTVVIVMLLGGVEALLYTLIKSINPASIVHDGLPFAIPIVCSGVFSIVASI</sequence>
<name>A0ABR4YAL7_9VIBR</name>
<feature type="transmembrane region" description="Helical" evidence="1">
    <location>
        <begin position="30"/>
        <end position="47"/>
    </location>
</feature>
<keyword evidence="1" id="KW-0472">Membrane</keyword>
<accession>A0ABR4YAL7</accession>
<dbReference type="Pfam" id="PF01478">
    <property type="entry name" value="Peptidase_A24"/>
    <property type="match status" value="1"/>
</dbReference>
<keyword evidence="4" id="KW-1185">Reference proteome</keyword>
<reference evidence="3 4" key="1">
    <citation type="submission" date="2014-10" db="EMBL/GenBank/DDBJ databases">
        <title>Genome sequencing of Vibrio variabilis T01.</title>
        <authorList>
            <person name="Chan K.-G."/>
            <person name="Mohamad N.I."/>
        </authorList>
    </citation>
    <scope>NUCLEOTIDE SEQUENCE [LARGE SCALE GENOMIC DNA]</scope>
    <source>
        <strain evidence="3 4">T01</strain>
    </source>
</reference>
<keyword evidence="1" id="KW-0812">Transmembrane</keyword>
<comment type="caution">
    <text evidence="3">The sequence shown here is derived from an EMBL/GenBank/DDBJ whole genome shotgun (WGS) entry which is preliminary data.</text>
</comment>
<feature type="domain" description="Prepilin type IV endopeptidase peptidase" evidence="2">
    <location>
        <begin position="9"/>
        <end position="104"/>
    </location>
</feature>
<organism evidence="3 4">
    <name type="scientific">Vibrio variabilis</name>
    <dbReference type="NCBI Taxonomy" id="990271"/>
    <lineage>
        <taxon>Bacteria</taxon>
        <taxon>Pseudomonadati</taxon>
        <taxon>Pseudomonadota</taxon>
        <taxon>Gammaproteobacteria</taxon>
        <taxon>Vibrionales</taxon>
        <taxon>Vibrionaceae</taxon>
        <taxon>Vibrio</taxon>
    </lineage>
</organism>